<dbReference type="EMBL" id="CP036259">
    <property type="protein sequence ID" value="QDR79172.1"/>
    <property type="molecule type" value="Genomic_DNA"/>
</dbReference>
<organism evidence="7 8">
    <name type="scientific">Sporomusa termitida</name>
    <dbReference type="NCBI Taxonomy" id="2377"/>
    <lineage>
        <taxon>Bacteria</taxon>
        <taxon>Bacillati</taxon>
        <taxon>Bacillota</taxon>
        <taxon>Negativicutes</taxon>
        <taxon>Selenomonadales</taxon>
        <taxon>Sporomusaceae</taxon>
        <taxon>Sporomusa</taxon>
    </lineage>
</organism>
<dbReference type="Gene3D" id="3.40.50.720">
    <property type="entry name" value="NAD(P)-binding Rossmann-like Domain"/>
    <property type="match status" value="1"/>
</dbReference>
<evidence type="ECO:0000313" key="7">
    <source>
        <dbReference type="EMBL" id="QDR79172.1"/>
    </source>
</evidence>
<evidence type="ECO:0000256" key="3">
    <source>
        <dbReference type="ARBA" id="ARBA00023002"/>
    </source>
</evidence>
<evidence type="ECO:0000313" key="8">
    <source>
        <dbReference type="Proteomes" id="UP000320776"/>
    </source>
</evidence>
<dbReference type="Pfam" id="PF08546">
    <property type="entry name" value="ApbA_C"/>
    <property type="match status" value="1"/>
</dbReference>
<protein>
    <recommendedName>
        <fullName evidence="4">2-dehydropantoate 2-reductase</fullName>
        <ecNumber evidence="4">1.1.1.169</ecNumber>
    </recommendedName>
    <alternativeName>
        <fullName evidence="4">Ketopantoate reductase</fullName>
    </alternativeName>
</protein>
<keyword evidence="2 4" id="KW-0521">NADP</keyword>
<dbReference type="InterPro" id="IPR003710">
    <property type="entry name" value="ApbA"/>
</dbReference>
<dbReference type="SUPFAM" id="SSF51735">
    <property type="entry name" value="NAD(P)-binding Rossmann-fold domains"/>
    <property type="match status" value="1"/>
</dbReference>
<comment type="function">
    <text evidence="4">Catalyzes the NADPH-dependent reduction of ketopantoate into pantoic acid.</text>
</comment>
<evidence type="ECO:0000256" key="4">
    <source>
        <dbReference type="RuleBase" id="RU362068"/>
    </source>
</evidence>
<dbReference type="OrthoDB" id="9793586at2"/>
<dbReference type="UniPathway" id="UPA00028">
    <property type="reaction ID" value="UER00004"/>
</dbReference>
<dbReference type="InterPro" id="IPR051402">
    <property type="entry name" value="KPR-Related"/>
</dbReference>
<gene>
    <name evidence="7" type="primary">panE</name>
    <name evidence="7" type="ORF">SPTER_04400</name>
</gene>
<dbReference type="GO" id="GO:0008677">
    <property type="term" value="F:2-dehydropantoate 2-reductase activity"/>
    <property type="evidence" value="ECO:0007669"/>
    <property type="project" value="UniProtKB-EC"/>
</dbReference>
<dbReference type="AlphaFoldDB" id="A0A517DP89"/>
<dbReference type="GO" id="GO:0005737">
    <property type="term" value="C:cytoplasm"/>
    <property type="evidence" value="ECO:0007669"/>
    <property type="project" value="TreeGrafter"/>
</dbReference>
<evidence type="ECO:0000259" key="5">
    <source>
        <dbReference type="Pfam" id="PF02558"/>
    </source>
</evidence>
<feature type="domain" description="Ketopantoate reductase C-terminal" evidence="6">
    <location>
        <begin position="177"/>
        <end position="301"/>
    </location>
</feature>
<dbReference type="InterPro" id="IPR008927">
    <property type="entry name" value="6-PGluconate_DH-like_C_sf"/>
</dbReference>
<evidence type="ECO:0000259" key="6">
    <source>
        <dbReference type="Pfam" id="PF08546"/>
    </source>
</evidence>
<evidence type="ECO:0000256" key="1">
    <source>
        <dbReference type="ARBA" id="ARBA00007870"/>
    </source>
</evidence>
<feature type="domain" description="Ketopantoate reductase N-terminal" evidence="5">
    <location>
        <begin position="3"/>
        <end position="151"/>
    </location>
</feature>
<dbReference type="InterPro" id="IPR013328">
    <property type="entry name" value="6PGD_dom2"/>
</dbReference>
<dbReference type="PANTHER" id="PTHR21708">
    <property type="entry name" value="PROBABLE 2-DEHYDROPANTOATE 2-REDUCTASE"/>
    <property type="match status" value="1"/>
</dbReference>
<keyword evidence="8" id="KW-1185">Reference proteome</keyword>
<dbReference type="InterPro" id="IPR036291">
    <property type="entry name" value="NAD(P)-bd_dom_sf"/>
</dbReference>
<dbReference type="RefSeq" id="WP_144348858.1">
    <property type="nucleotide sequence ID" value="NZ_CP036259.1"/>
</dbReference>
<dbReference type="EC" id="1.1.1.169" evidence="4"/>
<dbReference type="FunFam" id="1.10.1040.10:FF:000017">
    <property type="entry name" value="2-dehydropantoate 2-reductase"/>
    <property type="match status" value="1"/>
</dbReference>
<evidence type="ECO:0000256" key="2">
    <source>
        <dbReference type="ARBA" id="ARBA00022857"/>
    </source>
</evidence>
<dbReference type="Pfam" id="PF02558">
    <property type="entry name" value="ApbA"/>
    <property type="match status" value="1"/>
</dbReference>
<dbReference type="NCBIfam" id="TIGR00745">
    <property type="entry name" value="apbA_panE"/>
    <property type="match status" value="1"/>
</dbReference>
<comment type="similarity">
    <text evidence="1 4">Belongs to the ketopantoate reductase family.</text>
</comment>
<dbReference type="PANTHER" id="PTHR21708:SF26">
    <property type="entry name" value="2-DEHYDROPANTOATE 2-REDUCTASE"/>
    <property type="match status" value="1"/>
</dbReference>
<keyword evidence="4" id="KW-0566">Pantothenate biosynthesis</keyword>
<proteinExistence type="inferred from homology"/>
<dbReference type="SUPFAM" id="SSF48179">
    <property type="entry name" value="6-phosphogluconate dehydrogenase C-terminal domain-like"/>
    <property type="match status" value="1"/>
</dbReference>
<dbReference type="InterPro" id="IPR013332">
    <property type="entry name" value="KPR_N"/>
</dbReference>
<sequence length="310" mass="32527">MQIAVVGSGAIGGLFGAFLHKSGEDVTFVDINTEHVAAMQANGLTIVRQGGVEVLPVKAVSRIEAAGTPDLILFAVKAYDNEQAARDCLKIAGQDTSILTVQNGVGNVETIAAILGANRILAGTTAFGCTVLGPGIIKPSATGSISIGELNGTITPRLQQVVAAFTNAGVEMHVSQNVDSLIWTKLLANVGINALAAITMLTNGQLLEYKETERLQAAVVQEGAAVAKAKGIKFMVADILEHVRGICRSTYDNKASMRQDIERGLRTEVLAINGAIVDEGAKLGIPTPVNETLTNLLKAIERRGKLPPQR</sequence>
<dbReference type="InterPro" id="IPR013752">
    <property type="entry name" value="KPA_reductase"/>
</dbReference>
<name>A0A517DP89_9FIRM</name>
<accession>A0A517DP89</accession>
<reference evidence="7 8" key="1">
    <citation type="submission" date="2019-02" db="EMBL/GenBank/DDBJ databases">
        <title>Closed genome of Sporomusa termitida DSM 4440.</title>
        <authorList>
            <person name="Poehlein A."/>
            <person name="Daniel R."/>
        </authorList>
    </citation>
    <scope>NUCLEOTIDE SEQUENCE [LARGE SCALE GENOMIC DNA]</scope>
    <source>
        <strain evidence="7 8">DSM 4440</strain>
    </source>
</reference>
<keyword evidence="3 4" id="KW-0560">Oxidoreductase</keyword>
<dbReference type="GO" id="GO:0015940">
    <property type="term" value="P:pantothenate biosynthetic process"/>
    <property type="evidence" value="ECO:0007669"/>
    <property type="project" value="UniProtKB-UniPathway"/>
</dbReference>
<dbReference type="KEGG" id="sted:SPTER_04400"/>
<dbReference type="Gene3D" id="1.10.1040.10">
    <property type="entry name" value="N-(1-d-carboxylethyl)-l-norvaline Dehydrogenase, domain 2"/>
    <property type="match status" value="1"/>
</dbReference>
<comment type="catalytic activity">
    <reaction evidence="4">
        <text>(R)-pantoate + NADP(+) = 2-dehydropantoate + NADPH + H(+)</text>
        <dbReference type="Rhea" id="RHEA:16233"/>
        <dbReference type="ChEBI" id="CHEBI:11561"/>
        <dbReference type="ChEBI" id="CHEBI:15378"/>
        <dbReference type="ChEBI" id="CHEBI:15980"/>
        <dbReference type="ChEBI" id="CHEBI:57783"/>
        <dbReference type="ChEBI" id="CHEBI:58349"/>
        <dbReference type="EC" id="1.1.1.169"/>
    </reaction>
</comment>
<dbReference type="Proteomes" id="UP000320776">
    <property type="component" value="Chromosome"/>
</dbReference>
<comment type="pathway">
    <text evidence="4">Cofactor biosynthesis; (R)-pantothenate biosynthesis; (R)-pantoate from 3-methyl-2-oxobutanoate: step 2/2.</text>
</comment>